<dbReference type="Proteomes" id="UP000315540">
    <property type="component" value="Unassembled WGS sequence"/>
</dbReference>
<dbReference type="EMBL" id="VFWZ01000002">
    <property type="protein sequence ID" value="TPN87574.1"/>
    <property type="molecule type" value="Genomic_DNA"/>
</dbReference>
<sequence length="112" mass="12790">MKKIPMIIAIVVSIFSAQGVAGQDDDLASIEDGYDVWDYEYEQQEYTEINIVELPLSVQELAAKDYRNLRIVKAYMSKDNTYKIIFKDDNDNTKVVFASANGEWITPNDNKS</sequence>
<dbReference type="OrthoDB" id="1099258at2"/>
<keyword evidence="2" id="KW-1185">Reference proteome</keyword>
<dbReference type="RefSeq" id="WP_140592216.1">
    <property type="nucleotide sequence ID" value="NZ_VFWZ01000002.1"/>
</dbReference>
<organism evidence="1 2">
    <name type="scientific">Aquimarina algicola</name>
    <dbReference type="NCBI Taxonomy" id="2589995"/>
    <lineage>
        <taxon>Bacteria</taxon>
        <taxon>Pseudomonadati</taxon>
        <taxon>Bacteroidota</taxon>
        <taxon>Flavobacteriia</taxon>
        <taxon>Flavobacteriales</taxon>
        <taxon>Flavobacteriaceae</taxon>
        <taxon>Aquimarina</taxon>
    </lineage>
</organism>
<reference evidence="1 2" key="1">
    <citation type="submission" date="2019-06" db="EMBL/GenBank/DDBJ databases">
        <authorList>
            <person name="Meng X."/>
        </authorList>
    </citation>
    <scope>NUCLEOTIDE SEQUENCE [LARGE SCALE GENOMIC DNA]</scope>
    <source>
        <strain evidence="1 2">M625</strain>
    </source>
</reference>
<evidence type="ECO:0000313" key="1">
    <source>
        <dbReference type="EMBL" id="TPN87574.1"/>
    </source>
</evidence>
<dbReference type="AlphaFoldDB" id="A0A504JA97"/>
<protein>
    <submittedName>
        <fullName evidence="1">Uncharacterized protein</fullName>
    </submittedName>
</protein>
<evidence type="ECO:0000313" key="2">
    <source>
        <dbReference type="Proteomes" id="UP000315540"/>
    </source>
</evidence>
<dbReference type="SUPFAM" id="SSF160574">
    <property type="entry name" value="BT0923-like"/>
    <property type="match status" value="1"/>
</dbReference>
<name>A0A504JA97_9FLAO</name>
<proteinExistence type="predicted"/>
<gene>
    <name evidence="1" type="ORF">FHK87_08310</name>
</gene>
<comment type="caution">
    <text evidence="1">The sequence shown here is derived from an EMBL/GenBank/DDBJ whole genome shotgun (WGS) entry which is preliminary data.</text>
</comment>
<accession>A0A504JA97</accession>